<reference evidence="2" key="1">
    <citation type="submission" date="2019-11" db="EMBL/GenBank/DDBJ databases">
        <authorList>
            <person name="Feng L."/>
        </authorList>
    </citation>
    <scope>NUCLEOTIDE SEQUENCE</scope>
    <source>
        <strain evidence="2">CnexileLFYP112</strain>
    </source>
</reference>
<dbReference type="PANTHER" id="PTHR34825:SF1">
    <property type="entry name" value="AAA-ATPASE-LIKE DOMAIN-CONTAINING PROTEIN"/>
    <property type="match status" value="1"/>
</dbReference>
<feature type="domain" description="AAA-ATPase-like" evidence="1">
    <location>
        <begin position="7"/>
        <end position="229"/>
    </location>
</feature>
<sequence>MPRRVSIGYQEFEDIIANNLFYVDKTLFIKEWWERRDYVTLITRPRRFGKTLTMSMIENFFSITHKKNAGLFHHLNIWKEESYQKLQGTYPVISITFANVKERTFQMAKQRINQILTDLYNKHIFLLDEDLLTEEEKIFFKSVTMNMDETIATLAIHKMSDFLSRYYEKKVIILLDEYDTPMQEAYVNGYWDELSSFLRSLLNAAFKTNPYLERAIMTGITRVSKESIFSDLNNLEVVTTTSEKYADAFGFTEEEVFTALEEYNLSDKNSEVKRWYDGFTFGHKKDIYNPWSIIHYLDKQKVGTYWANTSSNSLIGKIIREGSCQVKESFEELLAGRNIITQIDEQIVYNRLDLDENAIWSLFLASGYLKIVNEVKCDASSNEWKELYELSITNFEVMVMFRNIVRDWFALTASNYNAFIRAFLQDDLKAMNAYMNKTALATFSFFDSGSRPSGEEPERFYHGFVLGLMVELENRYMITSNRESGFGRYDVMLEPRNKTDDAMILEFKVQDSDEKSLEDTVKAALKQIDEKQYAVSLIEKGVPESHIRKYGFAFCGKRVLIGK</sequence>
<name>A0A6N2WK21_9FIRM</name>
<accession>A0A6N2WK21</accession>
<dbReference type="InterPro" id="IPR018631">
    <property type="entry name" value="AAA-ATPase-like_dom"/>
</dbReference>
<dbReference type="EMBL" id="CACRTG010000046">
    <property type="protein sequence ID" value="VYT39526.1"/>
    <property type="molecule type" value="Genomic_DNA"/>
</dbReference>
<dbReference type="InterPro" id="IPR027417">
    <property type="entry name" value="P-loop_NTPase"/>
</dbReference>
<dbReference type="Pfam" id="PF09820">
    <property type="entry name" value="AAA-ATPase_like"/>
    <property type="match status" value="1"/>
</dbReference>
<protein>
    <submittedName>
        <fullName evidence="2">Putative AAA-ATPase</fullName>
    </submittedName>
</protein>
<organism evidence="2">
    <name type="scientific">[Clostridium] nexile</name>
    <dbReference type="NCBI Taxonomy" id="29361"/>
    <lineage>
        <taxon>Bacteria</taxon>
        <taxon>Bacillati</taxon>
        <taxon>Bacillota</taxon>
        <taxon>Clostridia</taxon>
        <taxon>Lachnospirales</taxon>
        <taxon>Lachnospiraceae</taxon>
        <taxon>Tyzzerella</taxon>
    </lineage>
</organism>
<dbReference type="AlphaFoldDB" id="A0A6N2WK21"/>
<proteinExistence type="predicted"/>
<evidence type="ECO:0000313" key="2">
    <source>
        <dbReference type="EMBL" id="VYT39526.1"/>
    </source>
</evidence>
<dbReference type="SUPFAM" id="SSF52540">
    <property type="entry name" value="P-loop containing nucleoside triphosphate hydrolases"/>
    <property type="match status" value="1"/>
</dbReference>
<dbReference type="Pfam" id="PF08011">
    <property type="entry name" value="PDDEXK_9"/>
    <property type="match status" value="1"/>
</dbReference>
<dbReference type="PANTHER" id="PTHR34825">
    <property type="entry name" value="CONSERVED PROTEIN, WITH A WEAK D-GALACTARATE DEHYDRATASE/ALTRONATE HYDROLASE DOMAIN"/>
    <property type="match status" value="1"/>
</dbReference>
<evidence type="ECO:0000259" key="1">
    <source>
        <dbReference type="Pfam" id="PF09820"/>
    </source>
</evidence>
<dbReference type="InterPro" id="IPR012547">
    <property type="entry name" value="PDDEXK_9"/>
</dbReference>
<gene>
    <name evidence="2" type="ORF">CNLFYP112_00859</name>
</gene>